<dbReference type="PANTHER" id="PTHR22946">
    <property type="entry name" value="DIENELACTONE HYDROLASE DOMAIN-CONTAINING PROTEIN-RELATED"/>
    <property type="match status" value="1"/>
</dbReference>
<reference evidence="1 2" key="1">
    <citation type="journal article" date="2019" name="Int. J. Syst. Evol. Microbiol.">
        <title>The Global Catalogue of Microorganisms (GCM) 10K type strain sequencing project: providing services to taxonomists for standard genome sequencing and annotation.</title>
        <authorList>
            <consortium name="The Broad Institute Genomics Platform"/>
            <consortium name="The Broad Institute Genome Sequencing Center for Infectious Disease"/>
            <person name="Wu L."/>
            <person name="Ma J."/>
        </authorList>
    </citation>
    <scope>NUCLEOTIDE SEQUENCE [LARGE SCALE GENOMIC DNA]</scope>
    <source>
        <strain evidence="1 2">YIM 94188</strain>
    </source>
</reference>
<accession>A0ABD5TX51</accession>
<dbReference type="Gene3D" id="3.40.50.1820">
    <property type="entry name" value="alpha/beta hydrolase"/>
    <property type="match status" value="1"/>
</dbReference>
<dbReference type="RefSeq" id="WP_379695115.1">
    <property type="nucleotide sequence ID" value="NZ_JBHSXH010000011.1"/>
</dbReference>
<keyword evidence="1" id="KW-0378">Hydrolase</keyword>
<dbReference type="EMBL" id="JBHSXH010000011">
    <property type="protein sequence ID" value="MFC6825166.1"/>
    <property type="molecule type" value="Genomic_DNA"/>
</dbReference>
<organism evidence="1 2">
    <name type="scientific">Halopelagius fulvigenes</name>
    <dbReference type="NCBI Taxonomy" id="1198324"/>
    <lineage>
        <taxon>Archaea</taxon>
        <taxon>Methanobacteriati</taxon>
        <taxon>Methanobacteriota</taxon>
        <taxon>Stenosarchaea group</taxon>
        <taxon>Halobacteria</taxon>
        <taxon>Halobacteriales</taxon>
        <taxon>Haloferacaceae</taxon>
    </lineage>
</organism>
<dbReference type="Proteomes" id="UP001596408">
    <property type="component" value="Unassembled WGS sequence"/>
</dbReference>
<gene>
    <name evidence="1" type="ORF">ACFQEV_09190</name>
</gene>
<evidence type="ECO:0000313" key="2">
    <source>
        <dbReference type="Proteomes" id="UP001596408"/>
    </source>
</evidence>
<dbReference type="AlphaFoldDB" id="A0ABD5TX51"/>
<dbReference type="GO" id="GO:0016787">
    <property type="term" value="F:hydrolase activity"/>
    <property type="evidence" value="ECO:0007669"/>
    <property type="project" value="UniProtKB-KW"/>
</dbReference>
<evidence type="ECO:0000313" key="1">
    <source>
        <dbReference type="EMBL" id="MFC6825166.1"/>
    </source>
</evidence>
<keyword evidence="2" id="KW-1185">Reference proteome</keyword>
<dbReference type="InterPro" id="IPR050261">
    <property type="entry name" value="FrsA_esterase"/>
</dbReference>
<dbReference type="Pfam" id="PF12715">
    <property type="entry name" value="Abhydrolase_7"/>
    <property type="match status" value="1"/>
</dbReference>
<protein>
    <submittedName>
        <fullName evidence="1">Alpha/beta hydrolase family protein</fullName>
        <ecNumber evidence="1">3.4.-.-</ecNumber>
    </submittedName>
</protein>
<sequence length="356" mass="39523">MADQQFEFDYGEWTDHVSENTTRVCTYGGETGIAFTAWQKTFRDQLRDVLGFPVIRDNGVADLDPRRRGTSEVTGTDADYERQTWSVETERGFRVPFHLLLPSSTDPPYPVVLALHGHAQSGKDLAAGVVESDADRRRVSEERRDIARQAVERGFAAFAPDMRAFGELATHAGDGEDESADELRPCTRWQKTAQLVGRSLVGERVWDALRLVEFVERRPELDGDRVAVTGHSGGGIVALFAAALDERLAPAAPCASVSSFDRSIVSIDHCLCNYVPGVRRLGEIGDVAGLIAPRPLRVVGGDRDPIFPEEGTRRAFDRIREIYRGAEAEERCSLYVGEGGHRFYEAGVWPFLERNL</sequence>
<dbReference type="SUPFAM" id="SSF53474">
    <property type="entry name" value="alpha/beta-Hydrolases"/>
    <property type="match status" value="1"/>
</dbReference>
<dbReference type="EC" id="3.4.-.-" evidence="1"/>
<dbReference type="InterPro" id="IPR029058">
    <property type="entry name" value="AB_hydrolase_fold"/>
</dbReference>
<proteinExistence type="predicted"/>
<comment type="caution">
    <text evidence="1">The sequence shown here is derived from an EMBL/GenBank/DDBJ whole genome shotgun (WGS) entry which is preliminary data.</text>
</comment>
<name>A0ABD5TX51_9EURY</name>
<dbReference type="InterPro" id="IPR025890">
    <property type="entry name" value="Abhydrolase_bac"/>
</dbReference>